<evidence type="ECO:0000313" key="1">
    <source>
        <dbReference type="EMBL" id="NJP46549.1"/>
    </source>
</evidence>
<comment type="caution">
    <text evidence="1">The sequence shown here is derived from an EMBL/GenBank/DDBJ whole genome shotgun (WGS) entry which is preliminary data.</text>
</comment>
<proteinExistence type="predicted"/>
<reference evidence="1 2" key="1">
    <citation type="submission" date="2020-03" db="EMBL/GenBank/DDBJ databases">
        <title>WGS of actinomycetes isolated from Thailand.</title>
        <authorList>
            <person name="Thawai C."/>
        </authorList>
    </citation>
    <scope>NUCLEOTIDE SEQUENCE [LARGE SCALE GENOMIC DNA]</scope>
    <source>
        <strain evidence="1 2">PRB2-1</strain>
    </source>
</reference>
<evidence type="ECO:0000313" key="2">
    <source>
        <dbReference type="Proteomes" id="UP000734511"/>
    </source>
</evidence>
<protein>
    <submittedName>
        <fullName evidence="1">Baseplate assembly protein</fullName>
    </submittedName>
</protein>
<dbReference type="InterPro" id="IPR011749">
    <property type="entry name" value="CHP02243"/>
</dbReference>
<accession>A0ABX0ZRF3</accession>
<dbReference type="EMBL" id="JAATEJ010000022">
    <property type="protein sequence ID" value="NJP46549.1"/>
    <property type="molecule type" value="Genomic_DNA"/>
</dbReference>
<sequence>MSLPQPNLDDRRFQDLVDEAKRMVQQRNPRWTDHNVSDPGVTLIETFAHMVDQLIYRLNRVPDKNHVALLELIGLRLLPPVAARTDITFRLSAPQTTPVPVREGTEVATERTETEQAVVFTTTRELVIVPCELAALATRAGAAGSGDHRPAVDRTAELADGRGVSCFSDVPQPGDCVLFGLSAAVPSCLVALRLDFPVAGHGVDPDHPPLVWEARTAEGWQECETESDGTGGFNRPGDVLVHVPGTHVAIAEGGRRAGWLRARVLPPEGLRRPFSDTPRLVSATAFTVGGTAPAAHAERAAAEVVGRSEGVPGQTFAVSRPPVLSGHVPFTVETVTAQGPQEWTEVEDFDGSGPGDRHIRLDRSTGEISFGPAVRQPDGTLRHYGAVPPPDAAVRALPYLTGGGRSGNVAPGALRVLRSSIPYIGPVANRRAATGGVDGEDAGNARLRGALALRTRQRAVTAEDFEYLARQAAPEIARVRCVSAETGPEAGTVRVLLVPWAEDDGTGRLAFEQLACPEELVVRVRDALDLRRVIGTRLVVELPHYQGVTVVSTLRSTAASTPAVVQQAAQAALYRHLNPLTGGAGGAGWPFGRSVQSGEVFAVLQRVPGVDVVESVRLFPADPVTGRRGDPADRIDLPPGALAFSYDHQVRVTPS</sequence>
<dbReference type="NCBIfam" id="TIGR02243">
    <property type="entry name" value="putative baseplate assembly protein"/>
    <property type="match status" value="1"/>
</dbReference>
<dbReference type="Proteomes" id="UP000734511">
    <property type="component" value="Unassembled WGS sequence"/>
</dbReference>
<keyword evidence="2" id="KW-1185">Reference proteome</keyword>
<gene>
    <name evidence="1" type="ORF">HCN08_24540</name>
</gene>
<name>A0ABX0ZRF3_9ACTN</name>
<organism evidence="1 2">
    <name type="scientific">Actinacidiphila epipremni</name>
    <dbReference type="NCBI Taxonomy" id="2053013"/>
    <lineage>
        <taxon>Bacteria</taxon>
        <taxon>Bacillati</taxon>
        <taxon>Actinomycetota</taxon>
        <taxon>Actinomycetes</taxon>
        <taxon>Kitasatosporales</taxon>
        <taxon>Streptomycetaceae</taxon>
        <taxon>Actinacidiphila</taxon>
    </lineage>
</organism>
<dbReference type="RefSeq" id="WP_167985397.1">
    <property type="nucleotide sequence ID" value="NZ_JAATEJ010000022.1"/>
</dbReference>